<dbReference type="PANTHER" id="PTHR43833:SF7">
    <property type="entry name" value="KTR SYSTEM POTASSIUM UPTAKE PROTEIN C"/>
    <property type="match status" value="1"/>
</dbReference>
<organism evidence="2 3">
    <name type="scientific">Palleronia pelagia</name>
    <dbReference type="NCBI Taxonomy" id="387096"/>
    <lineage>
        <taxon>Bacteria</taxon>
        <taxon>Pseudomonadati</taxon>
        <taxon>Pseudomonadota</taxon>
        <taxon>Alphaproteobacteria</taxon>
        <taxon>Rhodobacterales</taxon>
        <taxon>Roseobacteraceae</taxon>
        <taxon>Palleronia</taxon>
    </lineage>
</organism>
<sequence>MAEKKGSFAVLGLGNFGATVATELARFENYVIGIDGDDKVVNAMADKLDQALILDVRDEAALREAGVGECDAALVSMGHDLEASVLATMNLKVIGVETIWAKATSKTHHRILSRLGVERVIHPEVDVGNQVAQMMNNPLVRDFVTLGNGFYVVNLIIPDALNGESLGDLNLSKFDLRCLGVMRGTDYLGTEGDNTTLECDDRLLLLGLRADLRAFTSSL</sequence>
<dbReference type="AlphaFoldDB" id="A0A1H8FS99"/>
<dbReference type="OrthoDB" id="9781411at2"/>
<dbReference type="GO" id="GO:0008324">
    <property type="term" value="F:monoatomic cation transmembrane transporter activity"/>
    <property type="evidence" value="ECO:0007669"/>
    <property type="project" value="InterPro"/>
</dbReference>
<dbReference type="InterPro" id="IPR003148">
    <property type="entry name" value="RCK_N"/>
</dbReference>
<dbReference type="Gene3D" id="3.30.70.1450">
    <property type="entry name" value="Regulator of K+ conductance, C-terminal domain"/>
    <property type="match status" value="1"/>
</dbReference>
<feature type="domain" description="RCK C-terminal" evidence="1">
    <location>
        <begin position="141"/>
        <end position="219"/>
    </location>
</feature>
<evidence type="ECO:0000313" key="3">
    <source>
        <dbReference type="Proteomes" id="UP000199372"/>
    </source>
</evidence>
<dbReference type="Pfam" id="PF02254">
    <property type="entry name" value="TrkA_N"/>
    <property type="match status" value="1"/>
</dbReference>
<dbReference type="Proteomes" id="UP000199372">
    <property type="component" value="Unassembled WGS sequence"/>
</dbReference>
<dbReference type="InterPro" id="IPR050721">
    <property type="entry name" value="Trk_Ktr_HKT_K-transport"/>
</dbReference>
<dbReference type="InterPro" id="IPR036291">
    <property type="entry name" value="NAD(P)-bd_dom_sf"/>
</dbReference>
<protein>
    <submittedName>
        <fullName evidence="2">Trk system potassium uptake protein TrkA</fullName>
    </submittedName>
</protein>
<dbReference type="PANTHER" id="PTHR43833">
    <property type="entry name" value="POTASSIUM CHANNEL PROTEIN 2-RELATED-RELATED"/>
    <property type="match status" value="1"/>
</dbReference>
<reference evidence="3" key="1">
    <citation type="submission" date="2016-10" db="EMBL/GenBank/DDBJ databases">
        <authorList>
            <person name="Varghese N."/>
            <person name="Submissions S."/>
        </authorList>
    </citation>
    <scope>NUCLEOTIDE SEQUENCE [LARGE SCALE GENOMIC DNA]</scope>
    <source>
        <strain evidence="3">DSM 26893</strain>
    </source>
</reference>
<dbReference type="PROSITE" id="PS51202">
    <property type="entry name" value="RCK_C"/>
    <property type="match status" value="1"/>
</dbReference>
<evidence type="ECO:0000259" key="1">
    <source>
        <dbReference type="PROSITE" id="PS51202"/>
    </source>
</evidence>
<dbReference type="SUPFAM" id="SSF116726">
    <property type="entry name" value="TrkA C-terminal domain-like"/>
    <property type="match status" value="1"/>
</dbReference>
<dbReference type="GO" id="GO:0006813">
    <property type="term" value="P:potassium ion transport"/>
    <property type="evidence" value="ECO:0007669"/>
    <property type="project" value="InterPro"/>
</dbReference>
<dbReference type="RefSeq" id="WP_073127346.1">
    <property type="nucleotide sequence ID" value="NZ_FOCM01000003.1"/>
</dbReference>
<accession>A0A1H8FS99</accession>
<dbReference type="InterPro" id="IPR006037">
    <property type="entry name" value="RCK_C"/>
</dbReference>
<name>A0A1H8FS99_9RHOB</name>
<gene>
    <name evidence="2" type="ORF">SAMN04488011_103428</name>
</gene>
<proteinExistence type="predicted"/>
<dbReference type="Gene3D" id="3.40.50.720">
    <property type="entry name" value="NAD(P)-binding Rossmann-like Domain"/>
    <property type="match status" value="1"/>
</dbReference>
<keyword evidence="3" id="KW-1185">Reference proteome</keyword>
<dbReference type="Pfam" id="PF02080">
    <property type="entry name" value="TrkA_C"/>
    <property type="match status" value="1"/>
</dbReference>
<dbReference type="SUPFAM" id="SSF51735">
    <property type="entry name" value="NAD(P)-binding Rossmann-fold domains"/>
    <property type="match status" value="1"/>
</dbReference>
<dbReference type="EMBL" id="FOCM01000003">
    <property type="protein sequence ID" value="SEN33978.1"/>
    <property type="molecule type" value="Genomic_DNA"/>
</dbReference>
<evidence type="ECO:0000313" key="2">
    <source>
        <dbReference type="EMBL" id="SEN33978.1"/>
    </source>
</evidence>
<dbReference type="InterPro" id="IPR036721">
    <property type="entry name" value="RCK_C_sf"/>
</dbReference>